<dbReference type="Pfam" id="PF11712">
    <property type="entry name" value="Vma12"/>
    <property type="match status" value="1"/>
</dbReference>
<feature type="transmembrane region" description="Helical" evidence="9">
    <location>
        <begin position="158"/>
        <end position="177"/>
    </location>
</feature>
<keyword evidence="4" id="KW-0560">Oxidoreductase</keyword>
<keyword evidence="9" id="KW-0472">Membrane</keyword>
<evidence type="ECO:0000313" key="11">
    <source>
        <dbReference type="EMBL" id="CAJ0586313.1"/>
    </source>
</evidence>
<evidence type="ECO:0000256" key="9">
    <source>
        <dbReference type="SAM" id="Phobius"/>
    </source>
</evidence>
<dbReference type="AlphaFoldDB" id="A0AA36DEV9"/>
<evidence type="ECO:0000256" key="6">
    <source>
        <dbReference type="ARBA" id="ARBA00037941"/>
    </source>
</evidence>
<dbReference type="InterPro" id="IPR021013">
    <property type="entry name" value="ATPase_Vma12"/>
</dbReference>
<evidence type="ECO:0000256" key="3">
    <source>
        <dbReference type="ARBA" id="ARBA00022827"/>
    </source>
</evidence>
<keyword evidence="12" id="KW-1185">Reference proteome</keyword>
<dbReference type="InterPro" id="IPR006076">
    <property type="entry name" value="FAD-dep_OxRdtase"/>
</dbReference>
<name>A0AA36DEV9_9BILA</name>
<dbReference type="SUPFAM" id="SSF51905">
    <property type="entry name" value="FAD/NAD(P)-binding domain"/>
    <property type="match status" value="1"/>
</dbReference>
<evidence type="ECO:0000256" key="2">
    <source>
        <dbReference type="ARBA" id="ARBA00022630"/>
    </source>
</evidence>
<reference evidence="11" key="1">
    <citation type="submission" date="2023-06" db="EMBL/GenBank/DDBJ databases">
        <authorList>
            <person name="Delattre M."/>
        </authorList>
    </citation>
    <scope>NUCLEOTIDE SEQUENCE</scope>
    <source>
        <strain evidence="11">AF72</strain>
    </source>
</reference>
<comment type="caution">
    <text evidence="11">The sequence shown here is derived from an EMBL/GenBank/DDBJ whole genome shotgun (WGS) entry which is preliminary data.</text>
</comment>
<evidence type="ECO:0000256" key="1">
    <source>
        <dbReference type="ARBA" id="ARBA00001974"/>
    </source>
</evidence>
<feature type="non-terminal residue" evidence="11">
    <location>
        <position position="1"/>
    </location>
</feature>
<gene>
    <name evidence="11" type="ORF">MSPICULIGERA_LOCUS24320</name>
</gene>
<evidence type="ECO:0000259" key="10">
    <source>
        <dbReference type="Pfam" id="PF01266"/>
    </source>
</evidence>
<dbReference type="GO" id="GO:0047545">
    <property type="term" value="F:(S)-2-hydroxyglutarate dehydrogenase activity"/>
    <property type="evidence" value="ECO:0007669"/>
    <property type="project" value="UniProtKB-EC"/>
</dbReference>
<comment type="cofactor">
    <cofactor evidence="1">
        <name>FAD</name>
        <dbReference type="ChEBI" id="CHEBI:57692"/>
    </cofactor>
</comment>
<evidence type="ECO:0000256" key="8">
    <source>
        <dbReference type="ARBA" id="ARBA00041137"/>
    </source>
</evidence>
<feature type="domain" description="FAD dependent oxidoreductase" evidence="10">
    <location>
        <begin position="219"/>
        <end position="618"/>
    </location>
</feature>
<dbReference type="Proteomes" id="UP001177023">
    <property type="component" value="Unassembled WGS sequence"/>
</dbReference>
<organism evidence="11 12">
    <name type="scientific">Mesorhabditis spiculigera</name>
    <dbReference type="NCBI Taxonomy" id="96644"/>
    <lineage>
        <taxon>Eukaryota</taxon>
        <taxon>Metazoa</taxon>
        <taxon>Ecdysozoa</taxon>
        <taxon>Nematoda</taxon>
        <taxon>Chromadorea</taxon>
        <taxon>Rhabditida</taxon>
        <taxon>Rhabditina</taxon>
        <taxon>Rhabditomorpha</taxon>
        <taxon>Rhabditoidea</taxon>
        <taxon>Rhabditidae</taxon>
        <taxon>Mesorhabditinae</taxon>
        <taxon>Mesorhabditis</taxon>
    </lineage>
</organism>
<dbReference type="GO" id="GO:0070072">
    <property type="term" value="P:vacuolar proton-transporting V-type ATPase complex assembly"/>
    <property type="evidence" value="ECO:0007669"/>
    <property type="project" value="InterPro"/>
</dbReference>
<comment type="similarity">
    <text evidence="6">Belongs to the L2HGDH family.</text>
</comment>
<evidence type="ECO:0000313" key="12">
    <source>
        <dbReference type="Proteomes" id="UP001177023"/>
    </source>
</evidence>
<feature type="transmembrane region" description="Helical" evidence="9">
    <location>
        <begin position="125"/>
        <end position="146"/>
    </location>
</feature>
<keyword evidence="3" id="KW-0274">FAD</keyword>
<sequence>MSLEIQQNERTKRCFVELEKRLDDPEKQQIVAVLAQKDVLTVGDVKKIQALIPPNFPAFFILLNEFRRASPAFRAKTDQLKRKFEDYAYRKLVESVDPAQSYGATPLMADFGSDFRSMNRQLGTVINFAITVIGGFFFGFSGVTYAYPSRDWDLATRFLIGLVLATIIFFADLYFLIKNMDEELAPRPNAGKLHEVPLDLRALAGDKAATKTAKPEKFDVVVVGGGIVGCATAREILLERPNLKVAVIEKEAQLAPHQSGNNSGVIHAGIYYTPGSLKARLCVEGMKLAYEFFDRRKFPYKKTGKLIVAVEPVEVDRLMHLYERGVQNGVPDLELVDGDRIKEFEPHCKGLKAIWSPHTGIVDWGAVTREYANDFREKGGEVLLHHPLRSFGQSGDPEYPVRIVSDADKAPLLTKYVITCAGLQSDRVAQLSGSSRDPKIVPFRGEYLLLKPEKRHLVKTNIYPVPDPRFPFLGVHFTPRMNGDVWLGPNAVLAYKREGYSYFSVSPRDLFESLSYSGMQKLVGKYFNYGIKEFYRGIFIRAQVKQLQRFVPELKFSDVTRGPSGVRAQAMDAQGNLVDDFVFDAAEGEFDGRILHVRNAPSPGATSSLAIAKMITERAQKLFNF</sequence>
<evidence type="ECO:0000256" key="5">
    <source>
        <dbReference type="ARBA" id="ARBA00036066"/>
    </source>
</evidence>
<dbReference type="Gene3D" id="3.30.9.10">
    <property type="entry name" value="D-Amino Acid Oxidase, subunit A, domain 2"/>
    <property type="match status" value="1"/>
</dbReference>
<keyword evidence="9" id="KW-0812">Transmembrane</keyword>
<dbReference type="InterPro" id="IPR036188">
    <property type="entry name" value="FAD/NAD-bd_sf"/>
</dbReference>
<dbReference type="NCBIfam" id="NF008726">
    <property type="entry name" value="PRK11728.1"/>
    <property type="match status" value="1"/>
</dbReference>
<dbReference type="EMBL" id="CATQJA010002708">
    <property type="protein sequence ID" value="CAJ0586313.1"/>
    <property type="molecule type" value="Genomic_DNA"/>
</dbReference>
<dbReference type="PANTHER" id="PTHR43104">
    <property type="entry name" value="L-2-HYDROXYGLUTARATE DEHYDROGENASE, MITOCHONDRIAL"/>
    <property type="match status" value="1"/>
</dbReference>
<dbReference type="PANTHER" id="PTHR43104:SF2">
    <property type="entry name" value="L-2-HYDROXYGLUTARATE DEHYDROGENASE, MITOCHONDRIAL"/>
    <property type="match status" value="1"/>
</dbReference>
<dbReference type="Gene3D" id="3.50.50.60">
    <property type="entry name" value="FAD/NAD(P)-binding domain"/>
    <property type="match status" value="1"/>
</dbReference>
<dbReference type="Pfam" id="PF01266">
    <property type="entry name" value="DAO"/>
    <property type="match status" value="1"/>
</dbReference>
<dbReference type="EC" id="1.1.99.2" evidence="7"/>
<keyword evidence="2" id="KW-0285">Flavoprotein</keyword>
<accession>A0AA36DEV9</accession>
<evidence type="ECO:0000256" key="4">
    <source>
        <dbReference type="ARBA" id="ARBA00023002"/>
    </source>
</evidence>
<protein>
    <recommendedName>
        <fullName evidence="8">L-2-hydroxyglutarate dehydrogenase, mitochondrial</fullName>
        <ecNumber evidence="7">1.1.99.2</ecNumber>
    </recommendedName>
</protein>
<keyword evidence="9" id="KW-1133">Transmembrane helix</keyword>
<evidence type="ECO:0000256" key="7">
    <source>
        <dbReference type="ARBA" id="ARBA00038878"/>
    </source>
</evidence>
<comment type="catalytic activity">
    <reaction evidence="5">
        <text>(S)-2-hydroxyglutarate + A = 2-oxoglutarate + AH2</text>
        <dbReference type="Rhea" id="RHEA:21252"/>
        <dbReference type="ChEBI" id="CHEBI:13193"/>
        <dbReference type="ChEBI" id="CHEBI:16782"/>
        <dbReference type="ChEBI" id="CHEBI:16810"/>
        <dbReference type="ChEBI" id="CHEBI:17499"/>
        <dbReference type="EC" id="1.1.99.2"/>
    </reaction>
</comment>
<proteinExistence type="inferred from homology"/>